<dbReference type="Pfam" id="PF03466">
    <property type="entry name" value="LysR_substrate"/>
    <property type="match status" value="1"/>
</dbReference>
<dbReference type="InterPro" id="IPR036390">
    <property type="entry name" value="WH_DNA-bd_sf"/>
</dbReference>
<reference evidence="6 7" key="1">
    <citation type="submission" date="2019-06" db="EMBL/GenBank/DDBJ databases">
        <title>Pseudomonas bimorpha sp. nov. isolated from bovine raw milk and skim milk concentrate.</title>
        <authorList>
            <person name="Hofmann K."/>
            <person name="Huptas C."/>
            <person name="Doll E."/>
            <person name="Scherer S."/>
            <person name="Wenning M."/>
        </authorList>
    </citation>
    <scope>NUCLEOTIDE SEQUENCE [LARGE SCALE GENOMIC DNA]</scope>
    <source>
        <strain evidence="6 7">DSM 108989</strain>
    </source>
</reference>
<feature type="domain" description="HTH lysR-type" evidence="5">
    <location>
        <begin position="1"/>
        <end position="58"/>
    </location>
</feature>
<dbReference type="RefSeq" id="WP_146387524.1">
    <property type="nucleotide sequence ID" value="NZ_VFIO01000013.1"/>
</dbReference>
<dbReference type="CDD" id="cd08422">
    <property type="entry name" value="PBP2_CrgA_like"/>
    <property type="match status" value="1"/>
</dbReference>
<evidence type="ECO:0000256" key="2">
    <source>
        <dbReference type="ARBA" id="ARBA00023015"/>
    </source>
</evidence>
<evidence type="ECO:0000256" key="4">
    <source>
        <dbReference type="ARBA" id="ARBA00023163"/>
    </source>
</evidence>
<accession>A0ABY3GDI0</accession>
<dbReference type="InterPro" id="IPR005119">
    <property type="entry name" value="LysR_subst-bd"/>
</dbReference>
<proteinExistence type="inferred from homology"/>
<dbReference type="SUPFAM" id="SSF53850">
    <property type="entry name" value="Periplasmic binding protein-like II"/>
    <property type="match status" value="1"/>
</dbReference>
<dbReference type="SUPFAM" id="SSF46785">
    <property type="entry name" value="Winged helix' DNA-binding domain"/>
    <property type="match status" value="1"/>
</dbReference>
<protein>
    <submittedName>
        <fullName evidence="6">LysR family transcriptional regulator</fullName>
    </submittedName>
</protein>
<dbReference type="Gene3D" id="1.10.10.10">
    <property type="entry name" value="Winged helix-like DNA-binding domain superfamily/Winged helix DNA-binding domain"/>
    <property type="match status" value="1"/>
</dbReference>
<dbReference type="PANTHER" id="PTHR30537">
    <property type="entry name" value="HTH-TYPE TRANSCRIPTIONAL REGULATOR"/>
    <property type="match status" value="1"/>
</dbReference>
<keyword evidence="4" id="KW-0804">Transcription</keyword>
<dbReference type="InterPro" id="IPR036388">
    <property type="entry name" value="WH-like_DNA-bd_sf"/>
</dbReference>
<dbReference type="Pfam" id="PF00126">
    <property type="entry name" value="HTH_1"/>
    <property type="match status" value="1"/>
</dbReference>
<evidence type="ECO:0000259" key="5">
    <source>
        <dbReference type="PROSITE" id="PS50931"/>
    </source>
</evidence>
<keyword evidence="3" id="KW-0238">DNA-binding</keyword>
<name>A0ABY3GDI0_9PSED</name>
<comment type="caution">
    <text evidence="6">The sequence shown here is derived from an EMBL/GenBank/DDBJ whole genome shotgun (WGS) entry which is preliminary data.</text>
</comment>
<dbReference type="EMBL" id="VFIO01000013">
    <property type="protein sequence ID" value="TWR85779.1"/>
    <property type="molecule type" value="Genomic_DNA"/>
</dbReference>
<dbReference type="PANTHER" id="PTHR30537:SF5">
    <property type="entry name" value="HTH-TYPE TRANSCRIPTIONAL ACTIVATOR TTDR-RELATED"/>
    <property type="match status" value="1"/>
</dbReference>
<gene>
    <name evidence="6" type="ORF">FJD38_21930</name>
</gene>
<sequence length="296" mass="32528">MLTSDLRVFQAVASAGSLSAAARQLDVQPMQVSRRVAALEEELGTRLFHRTTRSVSLTSEGQLFLPYASTIIDAEDNAKSELGPATAKAKGVLRMTAPSVFGQSIVVPMLSRLLEAHPDLSVDLDLSDKVIDIVGQGLDLALRLAPLGDSELVAKRITSNPRVICASPDYLRRNGRPTKLTELEAHHCIQLQAIPRWPFIIDGELIRKRVNGRVNTSSVDAVRIAAIQGLGLAMLTSWDIIRQVRDGKLEVVELQDAEMEDLSVWAVTPSRRFTPMRVKIFLSALEDELDMIRKSG</sequence>
<evidence type="ECO:0000313" key="6">
    <source>
        <dbReference type="EMBL" id="TWR85779.1"/>
    </source>
</evidence>
<evidence type="ECO:0000256" key="1">
    <source>
        <dbReference type="ARBA" id="ARBA00009437"/>
    </source>
</evidence>
<keyword evidence="7" id="KW-1185">Reference proteome</keyword>
<comment type="similarity">
    <text evidence="1">Belongs to the LysR transcriptional regulatory family.</text>
</comment>
<dbReference type="Gene3D" id="3.40.190.290">
    <property type="match status" value="1"/>
</dbReference>
<dbReference type="InterPro" id="IPR058163">
    <property type="entry name" value="LysR-type_TF_proteobact-type"/>
</dbReference>
<dbReference type="PROSITE" id="PS50931">
    <property type="entry name" value="HTH_LYSR"/>
    <property type="match status" value="1"/>
</dbReference>
<keyword evidence="2" id="KW-0805">Transcription regulation</keyword>
<evidence type="ECO:0000313" key="7">
    <source>
        <dbReference type="Proteomes" id="UP000318428"/>
    </source>
</evidence>
<dbReference type="InterPro" id="IPR000847">
    <property type="entry name" value="LysR_HTH_N"/>
</dbReference>
<dbReference type="Proteomes" id="UP000318428">
    <property type="component" value="Unassembled WGS sequence"/>
</dbReference>
<evidence type="ECO:0000256" key="3">
    <source>
        <dbReference type="ARBA" id="ARBA00023125"/>
    </source>
</evidence>
<organism evidence="6 7">
    <name type="scientific">Pseudomonas saxonica</name>
    <dbReference type="NCBI Taxonomy" id="2600598"/>
    <lineage>
        <taxon>Bacteria</taxon>
        <taxon>Pseudomonadati</taxon>
        <taxon>Pseudomonadota</taxon>
        <taxon>Gammaproteobacteria</taxon>
        <taxon>Pseudomonadales</taxon>
        <taxon>Pseudomonadaceae</taxon>
        <taxon>Pseudomonas</taxon>
    </lineage>
</organism>